<sequence>MAVKIWLDDLRDLAYDLEDLLDDFAFEVLQRKFKAENQASTSKVRSLIPATLSGFSLHAMKYDFRMDSKINSITGRLKQICERKDRFGLKDGGGVKKDMAKAI</sequence>
<dbReference type="GO" id="GO:0000166">
    <property type="term" value="F:nucleotide binding"/>
    <property type="evidence" value="ECO:0007669"/>
    <property type="project" value="UniProtKB-KW"/>
</dbReference>
<comment type="caution">
    <text evidence="5">The sequence shown here is derived from an EMBL/GenBank/DDBJ whole genome shotgun (WGS) entry which is preliminary data.</text>
</comment>
<name>A0A6A1VIA1_9ROSI</name>
<dbReference type="Gene3D" id="1.20.5.4130">
    <property type="match status" value="1"/>
</dbReference>
<dbReference type="AlphaFoldDB" id="A0A6A1VIA1"/>
<dbReference type="EMBL" id="RXIC02000023">
    <property type="protein sequence ID" value="KAB1212511.1"/>
    <property type="molecule type" value="Genomic_DNA"/>
</dbReference>
<proteinExistence type="predicted"/>
<evidence type="ECO:0000313" key="5">
    <source>
        <dbReference type="EMBL" id="KAB1212511.1"/>
    </source>
</evidence>
<evidence type="ECO:0000256" key="3">
    <source>
        <dbReference type="ARBA" id="ARBA00022821"/>
    </source>
</evidence>
<keyword evidence="3" id="KW-0611">Plant defense</keyword>
<evidence type="ECO:0000259" key="4">
    <source>
        <dbReference type="Pfam" id="PF18052"/>
    </source>
</evidence>
<protein>
    <recommendedName>
        <fullName evidence="4">Disease resistance N-terminal domain-containing protein</fullName>
    </recommendedName>
</protein>
<organism evidence="5 6">
    <name type="scientific">Morella rubra</name>
    <name type="common">Chinese bayberry</name>
    <dbReference type="NCBI Taxonomy" id="262757"/>
    <lineage>
        <taxon>Eukaryota</taxon>
        <taxon>Viridiplantae</taxon>
        <taxon>Streptophyta</taxon>
        <taxon>Embryophyta</taxon>
        <taxon>Tracheophyta</taxon>
        <taxon>Spermatophyta</taxon>
        <taxon>Magnoliopsida</taxon>
        <taxon>eudicotyledons</taxon>
        <taxon>Gunneridae</taxon>
        <taxon>Pentapetalae</taxon>
        <taxon>rosids</taxon>
        <taxon>fabids</taxon>
        <taxon>Fagales</taxon>
        <taxon>Myricaceae</taxon>
        <taxon>Morella</taxon>
    </lineage>
</organism>
<keyword evidence="6" id="KW-1185">Reference proteome</keyword>
<dbReference type="InterPro" id="IPR041118">
    <property type="entry name" value="Rx_N"/>
</dbReference>
<reference evidence="5 6" key="1">
    <citation type="journal article" date="2019" name="Plant Biotechnol. J.">
        <title>The red bayberry genome and genetic basis of sex determination.</title>
        <authorList>
            <person name="Jia H.M."/>
            <person name="Jia H.J."/>
            <person name="Cai Q.L."/>
            <person name="Wang Y."/>
            <person name="Zhao H.B."/>
            <person name="Yang W.F."/>
            <person name="Wang G.Y."/>
            <person name="Li Y.H."/>
            <person name="Zhan D.L."/>
            <person name="Shen Y.T."/>
            <person name="Niu Q.F."/>
            <person name="Chang L."/>
            <person name="Qiu J."/>
            <person name="Zhao L."/>
            <person name="Xie H.B."/>
            <person name="Fu W.Y."/>
            <person name="Jin J."/>
            <person name="Li X.W."/>
            <person name="Jiao Y."/>
            <person name="Zhou C.C."/>
            <person name="Tu T."/>
            <person name="Chai C.Y."/>
            <person name="Gao J.L."/>
            <person name="Fan L.J."/>
            <person name="van de Weg E."/>
            <person name="Wang J.Y."/>
            <person name="Gao Z.S."/>
        </authorList>
    </citation>
    <scope>NUCLEOTIDE SEQUENCE [LARGE SCALE GENOMIC DNA]</scope>
    <source>
        <tissue evidence="5">Leaves</tissue>
    </source>
</reference>
<dbReference type="Pfam" id="PF18052">
    <property type="entry name" value="Rx_N"/>
    <property type="match status" value="1"/>
</dbReference>
<dbReference type="OrthoDB" id="688937at2759"/>
<evidence type="ECO:0000256" key="1">
    <source>
        <dbReference type="ARBA" id="ARBA00022737"/>
    </source>
</evidence>
<evidence type="ECO:0000256" key="2">
    <source>
        <dbReference type="ARBA" id="ARBA00022741"/>
    </source>
</evidence>
<accession>A0A6A1VIA1</accession>
<evidence type="ECO:0000313" key="6">
    <source>
        <dbReference type="Proteomes" id="UP000516437"/>
    </source>
</evidence>
<dbReference type="Proteomes" id="UP000516437">
    <property type="component" value="Chromosome 5"/>
</dbReference>
<dbReference type="GO" id="GO:0006952">
    <property type="term" value="P:defense response"/>
    <property type="evidence" value="ECO:0007669"/>
    <property type="project" value="UniProtKB-KW"/>
</dbReference>
<keyword evidence="2" id="KW-0547">Nucleotide-binding</keyword>
<feature type="domain" description="Disease resistance N-terminal" evidence="4">
    <location>
        <begin position="2"/>
        <end position="38"/>
    </location>
</feature>
<keyword evidence="1" id="KW-0677">Repeat</keyword>
<gene>
    <name evidence="5" type="ORF">CJ030_MR5G019094</name>
</gene>